<dbReference type="EMBL" id="LGLK01000016">
    <property type="protein sequence ID" value="KPC20996.1"/>
    <property type="molecule type" value="Genomic_DNA"/>
</dbReference>
<dbReference type="Proteomes" id="UP000037943">
    <property type="component" value="Unassembled WGS sequence"/>
</dbReference>
<evidence type="ECO:0000313" key="2">
    <source>
        <dbReference type="Proteomes" id="UP000037943"/>
    </source>
</evidence>
<gene>
    <name evidence="1" type="ORF">AC499_2587</name>
</gene>
<organism evidence="1 2">
    <name type="scientific">Pseudomonas amygdali pv. lachrymans</name>
    <name type="common">Pseudomonas syringae pv. lachrymans</name>
    <dbReference type="NCBI Taxonomy" id="53707"/>
    <lineage>
        <taxon>Bacteria</taxon>
        <taxon>Pseudomonadati</taxon>
        <taxon>Pseudomonadota</taxon>
        <taxon>Gammaproteobacteria</taxon>
        <taxon>Pseudomonadales</taxon>
        <taxon>Pseudomonadaceae</taxon>
        <taxon>Pseudomonas</taxon>
        <taxon>Pseudomonas amygdali</taxon>
    </lineage>
</organism>
<sequence>MSRGPCQPDAGLSVARALQLTVVPMLQRIGTQFQNCQT</sequence>
<evidence type="ECO:0000313" key="1">
    <source>
        <dbReference type="EMBL" id="KPC20996.1"/>
    </source>
</evidence>
<comment type="caution">
    <text evidence="1">The sequence shown here is derived from an EMBL/GenBank/DDBJ whole genome shotgun (WGS) entry which is preliminary data.</text>
</comment>
<reference evidence="1 2" key="2">
    <citation type="submission" date="2015-10" db="EMBL/GenBank/DDBJ databases">
        <title>Comparative genomics and high-throughput reverse genetic screens identify a new phytobacterial MAMP and an Arabidopsis receptor required for immune elicitation.</title>
        <authorList>
            <person name="Mott G.A."/>
            <person name="Thakur S."/>
            <person name="Wang P.W."/>
            <person name="Desveaux D."/>
            <person name="Guttman D.S."/>
        </authorList>
    </citation>
    <scope>NUCLEOTIDE SEQUENCE [LARGE SCALE GENOMIC DNA]</scope>
    <source>
        <strain evidence="1 2">107</strain>
    </source>
</reference>
<proteinExistence type="predicted"/>
<accession>A0ABR5KZX7</accession>
<name>A0ABR5KZX7_PSEAV</name>
<protein>
    <submittedName>
        <fullName evidence="1">Uncharacterized protein</fullName>
    </submittedName>
</protein>
<reference evidence="1 2" key="1">
    <citation type="submission" date="2015-07" db="EMBL/GenBank/DDBJ databases">
        <authorList>
            <person name="O'Brien H.E."/>
            <person name="Thakur S."/>
            <person name="Gong Y."/>
            <person name="Wang P.W."/>
            <person name="Guttman D.S."/>
        </authorList>
    </citation>
    <scope>NUCLEOTIDE SEQUENCE [LARGE SCALE GENOMIC DNA]</scope>
    <source>
        <strain evidence="1 2">107</strain>
    </source>
</reference>
<keyword evidence="2" id="KW-1185">Reference proteome</keyword>